<proteinExistence type="predicted"/>
<dbReference type="InterPro" id="IPR029071">
    <property type="entry name" value="Ubiquitin-like_domsf"/>
</dbReference>
<sequence>MSGGSVCVLALNGRRQTVKCTPNTTILQILEEVCRKQQLKSDEFDLKHHNKVLDTSQIYRFSGLPNNAQLELVPATKVRKESDVILAANLESGKRLTGNFSPNDTLLEVLKKLCPEALQHDLSPVVIYTRREIYGKELEDVTLRTLGLTGGRAMIRILNRAPEDLKTQANVSKVLPSKPVEEKPYIRKYQPIEEPEDVEKSKDGAPRITDDDSSENAAPQRAQKKDNVDLLKLAREKRKSTEFQSPQLAERKKSTSEKQVKTSPKPTKKKNPCSCKSHAMDVDDEISCPATCKGTCKDSDENMEIKDDFVFLGERNAMLFSQETAEAIPHEDLPDDFFDLTIDDARKLLRDVRKQRHFLENTPLRTSNLRDLEDSKKQLRQVNRYKKAIIRIQFPDRVVLQGTFNPSDTIKDVLEFVRQYLEDKSMNFYVFTTPPKCVLEENRMLLEEGFVPGAVVHFGTEGLSYKSYLRRDLQNKITSNSVASLAAAQIRKKNTRKCGVEPEDDCDYDFSEDLKTQPEVNAGASTSSGVTHDVEERKPQYQPPENFPKWFKPL</sequence>
<dbReference type="InterPro" id="IPR021569">
    <property type="entry name" value="TUG-UBL1"/>
</dbReference>
<dbReference type="GO" id="GO:0006886">
    <property type="term" value="P:intracellular protein transport"/>
    <property type="evidence" value="ECO:0007669"/>
    <property type="project" value="TreeGrafter"/>
</dbReference>
<dbReference type="GO" id="GO:0005634">
    <property type="term" value="C:nucleus"/>
    <property type="evidence" value="ECO:0007669"/>
    <property type="project" value="TreeGrafter"/>
</dbReference>
<dbReference type="CDD" id="cd16105">
    <property type="entry name" value="Ubl_ASPSCR1_like"/>
    <property type="match status" value="1"/>
</dbReference>
<dbReference type="Gene3D" id="3.10.20.90">
    <property type="entry name" value="Phosphatidylinositol 3-kinase Catalytic Subunit, Chain A, domain 1"/>
    <property type="match status" value="2"/>
</dbReference>
<protein>
    <recommendedName>
        <fullName evidence="2">UBX domain-containing protein</fullName>
    </recommendedName>
</protein>
<keyword evidence="4" id="KW-1185">Reference proteome</keyword>
<accession>A0A9P0CLW7</accession>
<feature type="compositionally biased region" description="Basic and acidic residues" evidence="1">
    <location>
        <begin position="198"/>
        <end position="210"/>
    </location>
</feature>
<evidence type="ECO:0000259" key="2">
    <source>
        <dbReference type="PROSITE" id="PS50033"/>
    </source>
</evidence>
<dbReference type="InterPro" id="IPR001012">
    <property type="entry name" value="UBX_dom"/>
</dbReference>
<evidence type="ECO:0000313" key="4">
    <source>
        <dbReference type="Proteomes" id="UP001153636"/>
    </source>
</evidence>
<dbReference type="PANTHER" id="PTHR46467:SF1">
    <property type="entry name" value="TETHER CONTAINING UBX DOMAIN FOR GLUT4"/>
    <property type="match status" value="1"/>
</dbReference>
<gene>
    <name evidence="3" type="ORF">PSYICH_LOCUS7809</name>
</gene>
<dbReference type="GO" id="GO:0005737">
    <property type="term" value="C:cytoplasm"/>
    <property type="evidence" value="ECO:0007669"/>
    <property type="project" value="TreeGrafter"/>
</dbReference>
<reference evidence="3" key="1">
    <citation type="submission" date="2022-01" db="EMBL/GenBank/DDBJ databases">
        <authorList>
            <person name="King R."/>
        </authorList>
    </citation>
    <scope>NUCLEOTIDE SEQUENCE</scope>
</reference>
<dbReference type="EMBL" id="OV651814">
    <property type="protein sequence ID" value="CAH1105792.1"/>
    <property type="molecule type" value="Genomic_DNA"/>
</dbReference>
<dbReference type="CDD" id="cd16118">
    <property type="entry name" value="UBX2_UBXN9"/>
    <property type="match status" value="1"/>
</dbReference>
<feature type="region of interest" description="Disordered" evidence="1">
    <location>
        <begin position="185"/>
        <end position="275"/>
    </location>
</feature>
<dbReference type="Pfam" id="PF11470">
    <property type="entry name" value="TUG-UBL1"/>
    <property type="match status" value="1"/>
</dbReference>
<feature type="domain" description="UBX" evidence="2">
    <location>
        <begin position="383"/>
        <end position="458"/>
    </location>
</feature>
<evidence type="ECO:0000313" key="3">
    <source>
        <dbReference type="EMBL" id="CAH1105792.1"/>
    </source>
</evidence>
<dbReference type="GO" id="GO:0042593">
    <property type="term" value="P:glucose homeostasis"/>
    <property type="evidence" value="ECO:0007669"/>
    <property type="project" value="TreeGrafter"/>
</dbReference>
<dbReference type="FunFam" id="3.10.20.90:FF:000204">
    <property type="entry name" value="tether containing UBX domain for GLUT4"/>
    <property type="match status" value="1"/>
</dbReference>
<dbReference type="Pfam" id="PF00789">
    <property type="entry name" value="UBX"/>
    <property type="match status" value="1"/>
</dbReference>
<dbReference type="Proteomes" id="UP001153636">
    <property type="component" value="Chromosome 2"/>
</dbReference>
<evidence type="ECO:0000256" key="1">
    <source>
        <dbReference type="SAM" id="MobiDB-lite"/>
    </source>
</evidence>
<dbReference type="InterPro" id="IPR059238">
    <property type="entry name" value="UBX1_UBXN9"/>
</dbReference>
<name>A0A9P0CLW7_9CUCU</name>
<dbReference type="GO" id="GO:0012506">
    <property type="term" value="C:vesicle membrane"/>
    <property type="evidence" value="ECO:0007669"/>
    <property type="project" value="TreeGrafter"/>
</dbReference>
<dbReference type="PROSITE" id="PS50033">
    <property type="entry name" value="UBX"/>
    <property type="match status" value="1"/>
</dbReference>
<dbReference type="PANTHER" id="PTHR46467">
    <property type="entry name" value="TETHER CONTAINING UBX DOMAIN FOR GLUT4"/>
    <property type="match status" value="1"/>
</dbReference>
<dbReference type="CDD" id="cd17075">
    <property type="entry name" value="UBX1_UBXN9"/>
    <property type="match status" value="1"/>
</dbReference>
<dbReference type="AlphaFoldDB" id="A0A9P0CLW7"/>
<feature type="region of interest" description="Disordered" evidence="1">
    <location>
        <begin position="509"/>
        <end position="554"/>
    </location>
</feature>
<feature type="compositionally biased region" description="Basic and acidic residues" evidence="1">
    <location>
        <begin position="223"/>
        <end position="234"/>
    </location>
</feature>
<feature type="compositionally biased region" description="Basic and acidic residues" evidence="1">
    <location>
        <begin position="249"/>
        <end position="260"/>
    </location>
</feature>
<organism evidence="3 4">
    <name type="scientific">Psylliodes chrysocephalus</name>
    <dbReference type="NCBI Taxonomy" id="3402493"/>
    <lineage>
        <taxon>Eukaryota</taxon>
        <taxon>Metazoa</taxon>
        <taxon>Ecdysozoa</taxon>
        <taxon>Arthropoda</taxon>
        <taxon>Hexapoda</taxon>
        <taxon>Insecta</taxon>
        <taxon>Pterygota</taxon>
        <taxon>Neoptera</taxon>
        <taxon>Endopterygota</taxon>
        <taxon>Coleoptera</taxon>
        <taxon>Polyphaga</taxon>
        <taxon>Cucujiformia</taxon>
        <taxon>Chrysomeloidea</taxon>
        <taxon>Chrysomelidae</taxon>
        <taxon>Galerucinae</taxon>
        <taxon>Alticini</taxon>
        <taxon>Psylliodes</taxon>
    </lineage>
</organism>
<dbReference type="SUPFAM" id="SSF54236">
    <property type="entry name" value="Ubiquitin-like"/>
    <property type="match status" value="2"/>
</dbReference>
<dbReference type="OrthoDB" id="440781at2759"/>